<dbReference type="EMBL" id="CP003607">
    <property type="protein sequence ID" value="AFY81521.1"/>
    <property type="molecule type" value="Genomic_DNA"/>
</dbReference>
<dbReference type="InterPro" id="IPR005565">
    <property type="entry name" value="Hemolysn_activator_HlyB_C"/>
</dbReference>
<evidence type="ECO:0000256" key="1">
    <source>
        <dbReference type="ARBA" id="ARBA00004442"/>
    </source>
</evidence>
<comment type="subcellular location">
    <subcellularLocation>
        <location evidence="1">Cell outer membrane</location>
    </subcellularLocation>
</comment>
<keyword evidence="5" id="KW-0812">Transmembrane</keyword>
<dbReference type="InterPro" id="IPR034746">
    <property type="entry name" value="POTRA"/>
</dbReference>
<evidence type="ECO:0000313" key="11">
    <source>
        <dbReference type="EMBL" id="AFY81521.1"/>
    </source>
</evidence>
<keyword evidence="7" id="KW-0472">Membrane</keyword>
<dbReference type="PANTHER" id="PTHR34597:SF1">
    <property type="entry name" value="HEME_HEMOPEXIN TRANSPORTER PROTEIN HUXB"/>
    <property type="match status" value="1"/>
</dbReference>
<dbReference type="GO" id="GO:0009279">
    <property type="term" value="C:cell outer membrane"/>
    <property type="evidence" value="ECO:0007669"/>
    <property type="project" value="UniProtKB-SubCell"/>
</dbReference>
<evidence type="ECO:0000256" key="4">
    <source>
        <dbReference type="ARBA" id="ARBA00022452"/>
    </source>
</evidence>
<feature type="compositionally biased region" description="Basic and acidic residues" evidence="9">
    <location>
        <begin position="112"/>
        <end position="135"/>
    </location>
</feature>
<dbReference type="PATRIC" id="fig|56110.3.peg.2209"/>
<accession>K9THA1</accession>
<protein>
    <submittedName>
        <fullName evidence="11">Hemolysin activation/secretion protein</fullName>
    </submittedName>
</protein>
<feature type="compositionally biased region" description="Pro residues" evidence="9">
    <location>
        <begin position="163"/>
        <end position="184"/>
    </location>
</feature>
<dbReference type="KEGG" id="oac:Oscil6304_1848"/>
<evidence type="ECO:0000313" key="12">
    <source>
        <dbReference type="Proteomes" id="UP000010367"/>
    </source>
</evidence>
<dbReference type="Proteomes" id="UP000010367">
    <property type="component" value="Chromosome"/>
</dbReference>
<dbReference type="Pfam" id="PF08479">
    <property type="entry name" value="POTRA_2"/>
    <property type="match status" value="1"/>
</dbReference>
<evidence type="ECO:0000259" key="10">
    <source>
        <dbReference type="PROSITE" id="PS51779"/>
    </source>
</evidence>
<name>K9THA1_9CYAN</name>
<gene>
    <name evidence="11" type="ORF">Oscil6304_1848</name>
</gene>
<feature type="domain" description="POTRA" evidence="10">
    <location>
        <begin position="211"/>
        <end position="286"/>
    </location>
</feature>
<dbReference type="Pfam" id="PF03865">
    <property type="entry name" value="ShlB"/>
    <property type="match status" value="1"/>
</dbReference>
<dbReference type="RefSeq" id="WP_015148165.1">
    <property type="nucleotide sequence ID" value="NC_019693.1"/>
</dbReference>
<dbReference type="InterPro" id="IPR051544">
    <property type="entry name" value="TPS_OM_transporter"/>
</dbReference>
<evidence type="ECO:0000256" key="5">
    <source>
        <dbReference type="ARBA" id="ARBA00022692"/>
    </source>
</evidence>
<organism evidence="11 12">
    <name type="scientific">Oscillatoria acuminata PCC 6304</name>
    <dbReference type="NCBI Taxonomy" id="56110"/>
    <lineage>
        <taxon>Bacteria</taxon>
        <taxon>Bacillati</taxon>
        <taxon>Cyanobacteriota</taxon>
        <taxon>Cyanophyceae</taxon>
        <taxon>Oscillatoriophycideae</taxon>
        <taxon>Oscillatoriales</taxon>
        <taxon>Oscillatoriaceae</taxon>
        <taxon>Oscillatoria</taxon>
    </lineage>
</organism>
<dbReference type="PROSITE" id="PS51779">
    <property type="entry name" value="POTRA"/>
    <property type="match status" value="1"/>
</dbReference>
<dbReference type="GO" id="GO:0008320">
    <property type="term" value="F:protein transmembrane transporter activity"/>
    <property type="evidence" value="ECO:0007669"/>
    <property type="project" value="TreeGrafter"/>
</dbReference>
<evidence type="ECO:0000256" key="8">
    <source>
        <dbReference type="ARBA" id="ARBA00023237"/>
    </source>
</evidence>
<dbReference type="AlphaFoldDB" id="K9THA1"/>
<dbReference type="GO" id="GO:0046819">
    <property type="term" value="P:protein secretion by the type V secretion system"/>
    <property type="evidence" value="ECO:0007669"/>
    <property type="project" value="TreeGrafter"/>
</dbReference>
<keyword evidence="12" id="KW-1185">Reference proteome</keyword>
<evidence type="ECO:0000256" key="6">
    <source>
        <dbReference type="ARBA" id="ARBA00022927"/>
    </source>
</evidence>
<evidence type="ECO:0000256" key="3">
    <source>
        <dbReference type="ARBA" id="ARBA00022448"/>
    </source>
</evidence>
<dbReference type="InterPro" id="IPR013686">
    <property type="entry name" value="Polypept-transport_assoc_ShlB"/>
</dbReference>
<dbReference type="HOGENOM" id="CLU_021521_0_0_3"/>
<dbReference type="Gene3D" id="2.40.160.50">
    <property type="entry name" value="membrane protein fhac: a member of the omp85/tpsb transporter family"/>
    <property type="match status" value="1"/>
</dbReference>
<dbReference type="Gene3D" id="3.10.20.310">
    <property type="entry name" value="membrane protein fhac"/>
    <property type="match status" value="1"/>
</dbReference>
<keyword evidence="6" id="KW-0653">Protein transport</keyword>
<keyword evidence="8" id="KW-0998">Cell outer membrane</keyword>
<keyword evidence="3" id="KW-0813">Transport</keyword>
<dbReference type="InParanoid" id="K9THA1"/>
<reference evidence="11 12" key="1">
    <citation type="submission" date="2012-06" db="EMBL/GenBank/DDBJ databases">
        <title>Finished chromosome of genome of Oscillatoria acuminata PCC 6304.</title>
        <authorList>
            <consortium name="US DOE Joint Genome Institute"/>
            <person name="Gugger M."/>
            <person name="Coursin T."/>
            <person name="Rippka R."/>
            <person name="Tandeau De Marsac N."/>
            <person name="Huntemann M."/>
            <person name="Wei C.-L."/>
            <person name="Han J."/>
            <person name="Detter J.C."/>
            <person name="Han C."/>
            <person name="Tapia R."/>
            <person name="Davenport K."/>
            <person name="Daligault H."/>
            <person name="Erkkila T."/>
            <person name="Gu W."/>
            <person name="Munk A.C.C."/>
            <person name="Teshima H."/>
            <person name="Xu Y."/>
            <person name="Chain P."/>
            <person name="Chen A."/>
            <person name="Krypides N."/>
            <person name="Mavromatis K."/>
            <person name="Markowitz V."/>
            <person name="Szeto E."/>
            <person name="Ivanova N."/>
            <person name="Mikhailova N."/>
            <person name="Ovchinnikova G."/>
            <person name="Pagani I."/>
            <person name="Pati A."/>
            <person name="Goodwin L."/>
            <person name="Peters L."/>
            <person name="Pitluck S."/>
            <person name="Woyke T."/>
            <person name="Kerfeld C."/>
        </authorList>
    </citation>
    <scope>NUCLEOTIDE SEQUENCE [LARGE SCALE GENOMIC DNA]</scope>
    <source>
        <strain evidence="11 12">PCC 6304</strain>
    </source>
</reference>
<dbReference type="STRING" id="56110.Oscil6304_1848"/>
<comment type="similarity">
    <text evidence="2">Belongs to the TPS (TC 1.B.20) family.</text>
</comment>
<dbReference type="OrthoDB" id="596066at2"/>
<dbReference type="GO" id="GO:0098046">
    <property type="term" value="C:type V protein secretion system complex"/>
    <property type="evidence" value="ECO:0007669"/>
    <property type="project" value="TreeGrafter"/>
</dbReference>
<evidence type="ECO:0000256" key="2">
    <source>
        <dbReference type="ARBA" id="ARBA00009055"/>
    </source>
</evidence>
<evidence type="ECO:0000256" key="9">
    <source>
        <dbReference type="SAM" id="MobiDB-lite"/>
    </source>
</evidence>
<dbReference type="PANTHER" id="PTHR34597">
    <property type="entry name" value="SLR1661 PROTEIN"/>
    <property type="match status" value="1"/>
</dbReference>
<dbReference type="eggNOG" id="COG2831">
    <property type="taxonomic scope" value="Bacteria"/>
</dbReference>
<proteinExistence type="inferred from homology"/>
<keyword evidence="4" id="KW-1134">Transmembrane beta strand</keyword>
<sequence>MLWKNRLSQVGWHGDCSMQQHMILNVLRYGVSIPVFLAIANFSGGQALAADIEPLLPGESADFVTLDPDETVREKAINSSDRFQIFGTQGKKADSTMPTTPPGEFGNLGWLEHGETSCDRQASRNENRPCDDSRKINLQSITSPEQPPILSTEMPEAIAQTPPSQPPQPPTQEPLPPLPEVDPTPPEDQEPPVLTPPEEQPAPDESPEVEIPIRQVNVTGSTVLTPTEIQTIVAEVEGQTVSLDRLRQVADQITQIYLDRGYITSRAVLVDQVIEDGIVEIQVIEGTLAAIEVEGNNRVRESYIRSRIELGGGAPLNTARLEDQLRLLRLDPLFQNIEASLRAGDEIAQSILTVRVQEANPFGLNLGADNLSPPSVGSERLGGTVRYRNVTGFGDEIAASYYWGTGDSQIYDLSYRIPVNAMNGTLGFRVAPNRNGIVQDEFRALNIEGESQLYEVSFRQPWVRSPRQEFATSLGFTFQESQTFVAGEPFGFGSGPSADGITRTSTFKIGADYLRRDVQGAWSVRSLLNIGTGLFDATDNEDPIPDGQFLSWISQVQRVQRLGGSQLLIVQADLQLSPHSLLSSQQFVIGGGQSLRGYRQNVRSGDNGFRFSVENRIVILRDTSGIPVFQFAPFLDVGTVWNHGDNPNQLPRQTFLAGIGMGVLWQVFPGLNVRVDYGRPIFQIDDKGTNAQDEGFYFTVNYQL</sequence>
<evidence type="ECO:0000256" key="7">
    <source>
        <dbReference type="ARBA" id="ARBA00023136"/>
    </source>
</evidence>
<feature type="region of interest" description="Disordered" evidence="9">
    <location>
        <begin position="89"/>
        <end position="211"/>
    </location>
</feature>